<dbReference type="Proteomes" id="UP000037540">
    <property type="component" value="Unassembled WGS sequence"/>
</dbReference>
<dbReference type="GO" id="GO:0016812">
    <property type="term" value="F:hydrolase activity, acting on carbon-nitrogen (but not peptide) bonds, in cyclic amides"/>
    <property type="evidence" value="ECO:0007669"/>
    <property type="project" value="TreeGrafter"/>
</dbReference>
<evidence type="ECO:0000256" key="5">
    <source>
        <dbReference type="PIRSR" id="PIRSR611778-50"/>
    </source>
</evidence>
<organism evidence="7 8">
    <name type="scientific">Clostridium botulinum</name>
    <dbReference type="NCBI Taxonomy" id="1491"/>
    <lineage>
        <taxon>Bacteria</taxon>
        <taxon>Bacillati</taxon>
        <taxon>Bacillota</taxon>
        <taxon>Clostridia</taxon>
        <taxon>Eubacteriales</taxon>
        <taxon>Clostridiaceae</taxon>
        <taxon>Clostridium</taxon>
    </lineage>
</organism>
<sequence length="469" mass="52310">MIKVGGVHVKKFDLVIKDGIIVTSSDVFKGDIGIVNGKIDDIGEGLEEFTENVINAEGKYIFPGGIDAHTHLDMPFGGTFSSDDFESGTKAAAIGGTTTVIDFAVQPQGKTLHDAIQMWREKADNKACIDYGLHLAISQMNDKTREEIPEVIKEGYSSFKVFMTYDNMMVDDMAFMEILNLARDNKGLIGVHAENHYVIKYLTDKLLSEGKIEPKYHAESRPANCEAEAVNRAIKLAEMTKSPLYVVHNSCKEGVSEIKNARERGIPIMGETCPQYLLLSESNYEEAGFEGSKYVMSPPLREKENWDYLWKAIKDGVLQTVATDHCPFFMEQKRMGVNDFTKIPNGAPGIELRMALMYSFGVAENRISIEKFVEVTSTNVAKIFGMYPKKGTIVVGSDADLVMFDPNKKVKITKELLHENVDYTPYEGFEIKGYPVMTLSRGEIIAKDGQYIGKEARGRFIKRGAPKIL</sequence>
<dbReference type="SUPFAM" id="SSF51338">
    <property type="entry name" value="Composite domain of metallo-dependent hydrolases"/>
    <property type="match status" value="2"/>
</dbReference>
<dbReference type="RefSeq" id="WP_013724608.1">
    <property type="nucleotide sequence ID" value="NZ_LGVO01000054.1"/>
</dbReference>
<dbReference type="InterPro" id="IPR006680">
    <property type="entry name" value="Amidohydro-rel"/>
</dbReference>
<feature type="domain" description="Amidohydrolase-related" evidence="6">
    <location>
        <begin position="60"/>
        <end position="443"/>
    </location>
</feature>
<keyword evidence="4" id="KW-0378">Hydrolase</keyword>
<reference evidence="7 8" key="1">
    <citation type="submission" date="2015-07" db="EMBL/GenBank/DDBJ databases">
        <title>Draft genome sequences of 17 French Clostridium botulinum group III.</title>
        <authorList>
            <person name="Woudstra C."/>
            <person name="Le Marechal C."/>
            <person name="Souillard R."/>
            <person name="Bayon-Auboyer M.-H."/>
            <person name="Dessouter D."/>
            <person name="Fach P."/>
        </authorList>
    </citation>
    <scope>NUCLEOTIDE SEQUENCE [LARGE SCALE GENOMIC DNA]</scope>
    <source>
        <strain evidence="7 8">12LNRI-CD</strain>
    </source>
</reference>
<dbReference type="InterPro" id="IPR011778">
    <property type="entry name" value="Hydantoinase/dihydroPyrase"/>
</dbReference>
<feature type="modified residue" description="N6-carboxylysine" evidence="5">
    <location>
        <position position="160"/>
    </location>
</feature>
<dbReference type="Gene3D" id="3.20.20.140">
    <property type="entry name" value="Metal-dependent hydrolases"/>
    <property type="match status" value="1"/>
</dbReference>
<comment type="similarity">
    <text evidence="2">Belongs to the metallo-dependent hydrolases superfamily. Hydantoinase/dihydropyrimidinase family.</text>
</comment>
<name>A0A9Q1V0N1_CLOBO</name>
<proteinExistence type="inferred from homology"/>
<dbReference type="FunFam" id="3.20.20.140:FF:000076">
    <property type="entry name" value="Dihydropyrimidinase like 2"/>
    <property type="match status" value="1"/>
</dbReference>
<dbReference type="InterPro" id="IPR032466">
    <property type="entry name" value="Metal_Hydrolase"/>
</dbReference>
<dbReference type="InterPro" id="IPR050378">
    <property type="entry name" value="Metallo-dep_Hydrolases_sf"/>
</dbReference>
<evidence type="ECO:0000256" key="1">
    <source>
        <dbReference type="ARBA" id="ARBA00001947"/>
    </source>
</evidence>
<accession>A0A9Q1V0N1</accession>
<comment type="PTM">
    <text evidence="5">Carbamylation allows a single lysine to coordinate two divalent metal cations.</text>
</comment>
<dbReference type="CDD" id="cd01314">
    <property type="entry name" value="D-HYD"/>
    <property type="match status" value="1"/>
</dbReference>
<dbReference type="GO" id="GO:0046872">
    <property type="term" value="F:metal ion binding"/>
    <property type="evidence" value="ECO:0007669"/>
    <property type="project" value="UniProtKB-KW"/>
</dbReference>
<evidence type="ECO:0000313" key="7">
    <source>
        <dbReference type="EMBL" id="KOA90087.1"/>
    </source>
</evidence>
<dbReference type="Gene3D" id="2.30.40.10">
    <property type="entry name" value="Urease, subunit C, domain 1"/>
    <property type="match status" value="1"/>
</dbReference>
<comment type="caution">
    <text evidence="7">The sequence shown here is derived from an EMBL/GenBank/DDBJ whole genome shotgun (WGS) entry which is preliminary data.</text>
</comment>
<comment type="cofactor">
    <cofactor evidence="1">
        <name>Zn(2+)</name>
        <dbReference type="ChEBI" id="CHEBI:29105"/>
    </cofactor>
</comment>
<dbReference type="Pfam" id="PF01979">
    <property type="entry name" value="Amidohydro_1"/>
    <property type="match status" value="1"/>
</dbReference>
<dbReference type="GO" id="GO:0005829">
    <property type="term" value="C:cytosol"/>
    <property type="evidence" value="ECO:0007669"/>
    <property type="project" value="TreeGrafter"/>
</dbReference>
<dbReference type="PANTHER" id="PTHR11647:SF1">
    <property type="entry name" value="COLLAPSIN RESPONSE MEDIATOR PROTEIN"/>
    <property type="match status" value="1"/>
</dbReference>
<evidence type="ECO:0000256" key="2">
    <source>
        <dbReference type="ARBA" id="ARBA00008829"/>
    </source>
</evidence>
<dbReference type="PANTHER" id="PTHR11647">
    <property type="entry name" value="HYDRANTOINASE/DIHYDROPYRIMIDINASE FAMILY MEMBER"/>
    <property type="match status" value="1"/>
</dbReference>
<evidence type="ECO:0000259" key="6">
    <source>
        <dbReference type="Pfam" id="PF01979"/>
    </source>
</evidence>
<protein>
    <submittedName>
        <fullName evidence="7">Phenylhydantoinase</fullName>
    </submittedName>
</protein>
<dbReference type="InterPro" id="IPR011059">
    <property type="entry name" value="Metal-dep_hydrolase_composite"/>
</dbReference>
<dbReference type="AlphaFoldDB" id="A0A9Q1V0N1"/>
<evidence type="ECO:0000256" key="4">
    <source>
        <dbReference type="ARBA" id="ARBA00022801"/>
    </source>
</evidence>
<dbReference type="NCBIfam" id="TIGR02033">
    <property type="entry name" value="D-hydantoinase"/>
    <property type="match status" value="1"/>
</dbReference>
<evidence type="ECO:0000256" key="3">
    <source>
        <dbReference type="ARBA" id="ARBA00022723"/>
    </source>
</evidence>
<dbReference type="SUPFAM" id="SSF51556">
    <property type="entry name" value="Metallo-dependent hydrolases"/>
    <property type="match status" value="1"/>
</dbReference>
<dbReference type="EMBL" id="LGVR01000006">
    <property type="protein sequence ID" value="KOA90087.1"/>
    <property type="molecule type" value="Genomic_DNA"/>
</dbReference>
<gene>
    <name evidence="7" type="ORF">ADU74_02060</name>
</gene>
<evidence type="ECO:0000313" key="8">
    <source>
        <dbReference type="Proteomes" id="UP000037540"/>
    </source>
</evidence>
<keyword evidence="3" id="KW-0479">Metal-binding</keyword>